<reference evidence="5 7" key="1">
    <citation type="submission" date="2007-08" db="EMBL/GenBank/DDBJ databases">
        <title>Draft genome sequence of Clostridium leptum (DSM 753).</title>
        <authorList>
            <person name="Sudarsanam P."/>
            <person name="Ley R."/>
            <person name="Guruge J."/>
            <person name="Turnbaugh P.J."/>
            <person name="Mahowald M."/>
            <person name="Liep D."/>
            <person name="Gordon J."/>
        </authorList>
    </citation>
    <scope>NUCLEOTIDE SEQUENCE [LARGE SCALE GENOMIC DNA]</scope>
    <source>
        <strain evidence="5 7">DSM 753</strain>
    </source>
</reference>
<feature type="binding site" evidence="3">
    <location>
        <position position="196"/>
    </location>
    <ligand>
        <name>a divalent metal cation</name>
        <dbReference type="ChEBI" id="CHEBI:60240"/>
    </ligand>
</feature>
<dbReference type="InterPro" id="IPR011042">
    <property type="entry name" value="6-blade_b-propeller_TolB-like"/>
</dbReference>
<reference evidence="6 8" key="3">
    <citation type="submission" date="2017-07" db="EMBL/GenBank/DDBJ databases">
        <title>Prevalence of linear plasmids in Cutibacterium (Propionibacterium) acnes isolates obtained from prostatic tissue.</title>
        <authorList>
            <person name="Davidsson S."/>
            <person name="Carlsson J."/>
            <person name="Molling P."/>
            <person name="Andren O."/>
            <person name="Andersson S.-O."/>
            <person name="Brzuszkiewicz E."/>
            <person name="Poehlein A."/>
            <person name="Al-Zeer M."/>
            <person name="Brinkmann V."/>
            <person name="Scavenius C."/>
            <person name="Nazipi S."/>
            <person name="Soderquist B."/>
            <person name="Bruggemann H."/>
        </authorList>
    </citation>
    <scope>NUCLEOTIDE SEQUENCE [LARGE SCALE GENOMIC DNA]</scope>
    <source>
        <strain evidence="6 8">DSM 753</strain>
    </source>
</reference>
<keyword evidence="3" id="KW-0862">Zinc</keyword>
<dbReference type="GO" id="GO:0004341">
    <property type="term" value="F:gluconolactonase activity"/>
    <property type="evidence" value="ECO:0007669"/>
    <property type="project" value="TreeGrafter"/>
</dbReference>
<feature type="domain" description="SMP-30/Gluconolactonase/LRE-like region" evidence="4">
    <location>
        <begin position="17"/>
        <end position="256"/>
    </location>
</feature>
<feature type="binding site" evidence="3">
    <location>
        <position position="19"/>
    </location>
    <ligand>
        <name>a divalent metal cation</name>
        <dbReference type="ChEBI" id="CHEBI:60240"/>
    </ligand>
</feature>
<dbReference type="GO" id="GO:0019853">
    <property type="term" value="P:L-ascorbic acid biosynthetic process"/>
    <property type="evidence" value="ECO:0007669"/>
    <property type="project" value="TreeGrafter"/>
</dbReference>
<name>A7VPU8_9FIRM</name>
<dbReference type="GO" id="GO:0005509">
    <property type="term" value="F:calcium ion binding"/>
    <property type="evidence" value="ECO:0007669"/>
    <property type="project" value="TreeGrafter"/>
</dbReference>
<comment type="similarity">
    <text evidence="1">Belongs to the SMP-30/CGR1 family.</text>
</comment>
<reference evidence="5 7" key="2">
    <citation type="submission" date="2007-08" db="EMBL/GenBank/DDBJ databases">
        <authorList>
            <person name="Fulton L."/>
            <person name="Clifton S."/>
            <person name="Fulton B."/>
            <person name="Xu J."/>
            <person name="Minx P."/>
            <person name="Pepin K.H."/>
            <person name="Johnson M."/>
            <person name="Thiruvilangam P."/>
            <person name="Bhonagiri V."/>
            <person name="Nash W.E."/>
            <person name="Wang C."/>
            <person name="Mardis E.R."/>
            <person name="Wilson R.K."/>
        </authorList>
    </citation>
    <scope>NUCLEOTIDE SEQUENCE [LARGE SCALE GENOMIC DNA]</scope>
    <source>
        <strain evidence="5 7">DSM 753</strain>
    </source>
</reference>
<keyword evidence="3" id="KW-0479">Metal-binding</keyword>
<evidence type="ECO:0000313" key="5">
    <source>
        <dbReference type="EMBL" id="EDO62453.1"/>
    </source>
</evidence>
<dbReference type="PRINTS" id="PR01790">
    <property type="entry name" value="SMP30FAMILY"/>
</dbReference>
<feature type="binding site" evidence="3">
    <location>
        <position position="102"/>
    </location>
    <ligand>
        <name>substrate</name>
    </ligand>
</feature>
<dbReference type="Gene3D" id="2.120.10.30">
    <property type="entry name" value="TolB, C-terminal domain"/>
    <property type="match status" value="1"/>
</dbReference>
<dbReference type="eggNOG" id="COG3386">
    <property type="taxonomic scope" value="Bacteria"/>
</dbReference>
<gene>
    <name evidence="6" type="ORF">CH238_14420</name>
    <name evidence="5" type="ORF">CLOLEP_00575</name>
</gene>
<comment type="caution">
    <text evidence="5">The sequence shown here is derived from an EMBL/GenBank/DDBJ whole genome shotgun (WGS) entry which is preliminary data.</text>
</comment>
<dbReference type="Proteomes" id="UP000220611">
    <property type="component" value="Unassembled WGS sequence"/>
</dbReference>
<dbReference type="EMBL" id="NOXF01000019">
    <property type="protein sequence ID" value="PEQ23340.1"/>
    <property type="molecule type" value="Genomic_DNA"/>
</dbReference>
<dbReference type="InterPro" id="IPR005511">
    <property type="entry name" value="SMP-30"/>
</dbReference>
<accession>A7VPU8</accession>
<dbReference type="AlphaFoldDB" id="A7VPU8"/>
<evidence type="ECO:0000313" key="6">
    <source>
        <dbReference type="EMBL" id="PEQ23340.1"/>
    </source>
</evidence>
<feature type="active site" description="Proton donor/acceptor" evidence="2">
    <location>
        <position position="196"/>
    </location>
</feature>
<dbReference type="EMBL" id="ABCB02000014">
    <property type="protein sequence ID" value="EDO62453.1"/>
    <property type="molecule type" value="Genomic_DNA"/>
</dbReference>
<organism evidence="5 7">
    <name type="scientific">[Clostridium] leptum DSM 753</name>
    <dbReference type="NCBI Taxonomy" id="428125"/>
    <lineage>
        <taxon>Bacteria</taxon>
        <taxon>Bacillati</taxon>
        <taxon>Bacillota</taxon>
        <taxon>Clostridia</taxon>
        <taxon>Eubacteriales</taxon>
        <taxon>Oscillospiraceae</taxon>
        <taxon>Oscillospiraceae incertae sedis</taxon>
    </lineage>
</organism>
<evidence type="ECO:0000313" key="8">
    <source>
        <dbReference type="Proteomes" id="UP000220611"/>
    </source>
</evidence>
<dbReference type="HOGENOM" id="CLU_036110_3_2_9"/>
<feature type="binding site" evidence="3">
    <location>
        <position position="100"/>
    </location>
    <ligand>
        <name>substrate</name>
    </ligand>
</feature>
<dbReference type="PANTHER" id="PTHR10907:SF47">
    <property type="entry name" value="REGUCALCIN"/>
    <property type="match status" value="1"/>
</dbReference>
<keyword evidence="8" id="KW-1185">Reference proteome</keyword>
<protein>
    <submittedName>
        <fullName evidence="5">SMP-30/Gluconolaconase/LRE-like region</fullName>
    </submittedName>
</protein>
<dbReference type="Pfam" id="PF08450">
    <property type="entry name" value="SGL"/>
    <property type="match status" value="1"/>
</dbReference>
<feature type="binding site" evidence="3">
    <location>
        <position position="148"/>
    </location>
    <ligand>
        <name>a divalent metal cation</name>
        <dbReference type="ChEBI" id="CHEBI:60240"/>
    </ligand>
</feature>
<evidence type="ECO:0000256" key="2">
    <source>
        <dbReference type="PIRSR" id="PIRSR605511-1"/>
    </source>
</evidence>
<dbReference type="PANTHER" id="PTHR10907">
    <property type="entry name" value="REGUCALCIN"/>
    <property type="match status" value="1"/>
</dbReference>
<dbReference type="OrthoDB" id="2633250at2"/>
<evidence type="ECO:0000313" key="7">
    <source>
        <dbReference type="Proteomes" id="UP000003490"/>
    </source>
</evidence>
<proteinExistence type="inferred from homology"/>
<sequence>MERYVAEKVEIGLKMRLGEGPVWQADTNTLSWVDILSGTLHILQGDRVLSIETGQYIGAAVPVASDGQYLAALTTGFYLMDKTGLIDKIGSPLDMPLRCRFNDAKCDRKGRLFAGIIGLYGDEGKKGRLYCLENGAISTVLEGMVLPNGMDWDDDRGLFYMIDTPTGTVEAYEYDGESAHVSHSHTAAVIEEGVPDGMTLDAEGNLWVAQWGGGKVCCYAAESGRKIAEIVLPASNVSSCCFGGRDLDCLYITTATSPGEEGSGYLYQTKTGYRGRKSYCYQNK</sequence>
<dbReference type="Proteomes" id="UP000003490">
    <property type="component" value="Unassembled WGS sequence"/>
</dbReference>
<evidence type="ECO:0000259" key="4">
    <source>
        <dbReference type="Pfam" id="PF08450"/>
    </source>
</evidence>
<comment type="cofactor">
    <cofactor evidence="3">
        <name>Zn(2+)</name>
        <dbReference type="ChEBI" id="CHEBI:29105"/>
    </cofactor>
    <text evidence="3">Binds 1 divalent metal cation per subunit.</text>
</comment>
<evidence type="ECO:0000256" key="1">
    <source>
        <dbReference type="ARBA" id="ARBA00008853"/>
    </source>
</evidence>
<dbReference type="SUPFAM" id="SSF63829">
    <property type="entry name" value="Calcium-dependent phosphotriesterase"/>
    <property type="match status" value="1"/>
</dbReference>
<evidence type="ECO:0000256" key="3">
    <source>
        <dbReference type="PIRSR" id="PIRSR605511-2"/>
    </source>
</evidence>
<dbReference type="InterPro" id="IPR013658">
    <property type="entry name" value="SGL"/>
</dbReference>